<gene>
    <name evidence="9" type="ORF">E1163_18190</name>
</gene>
<feature type="transmembrane region" description="Helical" evidence="7">
    <location>
        <begin position="6"/>
        <end position="23"/>
    </location>
</feature>
<organism evidence="9 10">
    <name type="scientific">Fulvivirga kasyanovii</name>
    <dbReference type="NCBI Taxonomy" id="396812"/>
    <lineage>
        <taxon>Bacteria</taxon>
        <taxon>Pseudomonadati</taxon>
        <taxon>Bacteroidota</taxon>
        <taxon>Cytophagia</taxon>
        <taxon>Cytophagales</taxon>
        <taxon>Fulvivirgaceae</taxon>
        <taxon>Fulvivirga</taxon>
    </lineage>
</organism>
<evidence type="ECO:0000259" key="8">
    <source>
        <dbReference type="Pfam" id="PF04116"/>
    </source>
</evidence>
<evidence type="ECO:0000313" key="10">
    <source>
        <dbReference type="Proteomes" id="UP000798808"/>
    </source>
</evidence>
<feature type="transmembrane region" description="Helical" evidence="7">
    <location>
        <begin position="383"/>
        <end position="404"/>
    </location>
</feature>
<keyword evidence="4" id="KW-0560">Oxidoreductase</keyword>
<feature type="transmembrane region" description="Helical" evidence="7">
    <location>
        <begin position="73"/>
        <end position="92"/>
    </location>
</feature>
<keyword evidence="10" id="KW-1185">Reference proteome</keyword>
<dbReference type="EMBL" id="SMLW01000603">
    <property type="protein sequence ID" value="MTI26892.1"/>
    <property type="molecule type" value="Genomic_DNA"/>
</dbReference>
<proteinExistence type="predicted"/>
<dbReference type="InterPro" id="IPR006694">
    <property type="entry name" value="Fatty_acid_hydroxylase"/>
</dbReference>
<feature type="domain" description="Fatty acid hydroxylase" evidence="8">
    <location>
        <begin position="79"/>
        <end position="212"/>
    </location>
</feature>
<dbReference type="PANTHER" id="PTHR21624">
    <property type="entry name" value="STEROL DESATURASE-RELATED PROTEIN"/>
    <property type="match status" value="1"/>
</dbReference>
<keyword evidence="2 7" id="KW-0812">Transmembrane</keyword>
<reference evidence="9 10" key="1">
    <citation type="submission" date="2019-02" db="EMBL/GenBank/DDBJ databases">
        <authorList>
            <person name="Goldberg S.R."/>
            <person name="Haltli B.A."/>
            <person name="Correa H."/>
            <person name="Russell K.G."/>
        </authorList>
    </citation>
    <scope>NUCLEOTIDE SEQUENCE [LARGE SCALE GENOMIC DNA]</scope>
    <source>
        <strain evidence="9 10">JCM 16186</strain>
    </source>
</reference>
<name>A0ABW9RT68_9BACT</name>
<dbReference type="Pfam" id="PF04116">
    <property type="entry name" value="FA_hydroxylase"/>
    <property type="match status" value="1"/>
</dbReference>
<feature type="transmembrane region" description="Helical" evidence="7">
    <location>
        <begin position="326"/>
        <end position="346"/>
    </location>
</feature>
<evidence type="ECO:0000256" key="7">
    <source>
        <dbReference type="SAM" id="Phobius"/>
    </source>
</evidence>
<evidence type="ECO:0000256" key="1">
    <source>
        <dbReference type="ARBA" id="ARBA00004127"/>
    </source>
</evidence>
<feature type="transmembrane region" description="Helical" evidence="7">
    <location>
        <begin position="358"/>
        <end position="377"/>
    </location>
</feature>
<keyword evidence="6 7" id="KW-0472">Membrane</keyword>
<evidence type="ECO:0000256" key="2">
    <source>
        <dbReference type="ARBA" id="ARBA00022692"/>
    </source>
</evidence>
<evidence type="ECO:0000256" key="4">
    <source>
        <dbReference type="ARBA" id="ARBA00023002"/>
    </source>
</evidence>
<accession>A0ABW9RT68</accession>
<comment type="subcellular location">
    <subcellularLocation>
        <location evidence="1">Endomembrane system</location>
        <topology evidence="1">Multi-pass membrane protein</topology>
    </subcellularLocation>
</comment>
<comment type="caution">
    <text evidence="9">The sequence shown here is derived from an EMBL/GenBank/DDBJ whole genome shotgun (WGS) entry which is preliminary data.</text>
</comment>
<protein>
    <submittedName>
        <fullName evidence="9">Sterol desaturase family protein</fullName>
    </submittedName>
</protein>
<feature type="transmembrane region" description="Helical" evidence="7">
    <location>
        <begin position="302"/>
        <end position="320"/>
    </location>
</feature>
<sequence length="413" mass="48296">MNVYAFITPIVVILLVAEIIYCARVKNGKYPFQDTVTNLGTGIGNQCVNLAVAFFVYKFYGWLYELTPLRIPATWYTLILLLLLQDFVFYWFHRLGHTMNVFWAAHMPHHSSEEMNLSVGIRASFTQRLFQFLFFDWILVVIGFSPEAVYSMAAVHLLLAYWHHTAVINKMGWWEKYFVTPSHHRVHHGVNPQYIDKNFSEFLIIWDKIFGSYEEEVEEVCYGVTHPPRTWDPIHINFQFWSQLWRDAKATKYFWDKIRIWFMPIGWRPRDLEPYFKGGRIGYSRSEQVKYVSTPMQKSKEYLIAQIGLGLVVLYLTINLQLPFEYWHRVILSASIFMMIVSWGAILESKTWAKPLEVIRILATAISLIYVLHDSGVSNYQNWTTIAVLLLSGVSILYFSVAVAREGAVVVRE</sequence>
<evidence type="ECO:0000256" key="6">
    <source>
        <dbReference type="ARBA" id="ARBA00023136"/>
    </source>
</evidence>
<keyword evidence="5" id="KW-0443">Lipid metabolism</keyword>
<evidence type="ECO:0000256" key="3">
    <source>
        <dbReference type="ARBA" id="ARBA00022989"/>
    </source>
</evidence>
<feature type="transmembrane region" description="Helical" evidence="7">
    <location>
        <begin position="137"/>
        <end position="162"/>
    </location>
</feature>
<keyword evidence="3 7" id="KW-1133">Transmembrane helix</keyword>
<dbReference type="PANTHER" id="PTHR21624:SF1">
    <property type="entry name" value="ALKYLGLYCEROL MONOOXYGENASE"/>
    <property type="match status" value="1"/>
</dbReference>
<evidence type="ECO:0000313" key="9">
    <source>
        <dbReference type="EMBL" id="MTI26892.1"/>
    </source>
</evidence>
<dbReference type="Proteomes" id="UP000798808">
    <property type="component" value="Unassembled WGS sequence"/>
</dbReference>
<dbReference type="RefSeq" id="WP_155173901.1">
    <property type="nucleotide sequence ID" value="NZ_BAAAFL010000004.1"/>
</dbReference>
<dbReference type="InterPro" id="IPR051689">
    <property type="entry name" value="Sterol_desaturase/TMEM195"/>
</dbReference>
<evidence type="ECO:0000256" key="5">
    <source>
        <dbReference type="ARBA" id="ARBA00023098"/>
    </source>
</evidence>